<dbReference type="PANTHER" id="PTHR42693:SF47">
    <property type="entry name" value="N-ACETYLGALACTOSAMINE-6-SULFATASE"/>
    <property type="match status" value="1"/>
</dbReference>
<gene>
    <name evidence="2" type="ORF">MCOR_33716</name>
</gene>
<dbReference type="EMBL" id="CACVKT020006038">
    <property type="protein sequence ID" value="CAC5399451.1"/>
    <property type="molecule type" value="Genomic_DNA"/>
</dbReference>
<keyword evidence="3" id="KW-1185">Reference proteome</keyword>
<dbReference type="OrthoDB" id="6119968at2759"/>
<dbReference type="GO" id="GO:0043890">
    <property type="term" value="F:N-acetylgalactosamine-6-sulfatase activity"/>
    <property type="evidence" value="ECO:0007669"/>
    <property type="project" value="UniProtKB-EC"/>
</dbReference>
<proteinExistence type="inferred from homology"/>
<dbReference type="AlphaFoldDB" id="A0A6J8CUX1"/>
<dbReference type="GO" id="GO:0004065">
    <property type="term" value="F:arylsulfatase activity"/>
    <property type="evidence" value="ECO:0007669"/>
    <property type="project" value="TreeGrafter"/>
</dbReference>
<reference evidence="2 3" key="1">
    <citation type="submission" date="2020-06" db="EMBL/GenBank/DDBJ databases">
        <authorList>
            <person name="Li R."/>
            <person name="Bekaert M."/>
        </authorList>
    </citation>
    <scope>NUCLEOTIDE SEQUENCE [LARGE SCALE GENOMIC DNA]</scope>
    <source>
        <strain evidence="3">wild</strain>
    </source>
</reference>
<keyword evidence="2" id="KW-0378">Hydrolase</keyword>
<dbReference type="PANTHER" id="PTHR42693">
    <property type="entry name" value="ARYLSULFATASE FAMILY MEMBER"/>
    <property type="match status" value="1"/>
</dbReference>
<dbReference type="InterPro" id="IPR017850">
    <property type="entry name" value="Alkaline_phosphatase_core_sf"/>
</dbReference>
<protein>
    <submittedName>
        <fullName evidence="2">GALNS</fullName>
        <ecNumber evidence="2">3.1.6.4</ecNumber>
    </submittedName>
</protein>
<sequence>MKVIQVTYNNITEAKKQYFYNNRHLGHRPQYHPLKHGFDEWFGAPNCHFGPYNDIDTPNIPVYKDAEMAGRHLGHRPQYHPLKHGFDEWFGAPNCHFGPYNDIDTPNIPVYKDAEMAGRHLGHRPQYHPLKHGFDEWFGAPNCHFGPYNDIDTPNIPVYKDAEMAGRYYEEFVIDRKTGESNLTKMYLNVSIYACSDKI</sequence>
<dbReference type="SUPFAM" id="SSF53649">
    <property type="entry name" value="Alkaline phosphatase-like"/>
    <property type="match status" value="1"/>
</dbReference>
<dbReference type="Gene3D" id="3.40.720.10">
    <property type="entry name" value="Alkaline Phosphatase, subunit A"/>
    <property type="match status" value="3"/>
</dbReference>
<comment type="similarity">
    <text evidence="1">Belongs to the sulfatase family.</text>
</comment>
<dbReference type="Proteomes" id="UP000507470">
    <property type="component" value="Unassembled WGS sequence"/>
</dbReference>
<name>A0A6J8CUX1_MYTCO</name>
<evidence type="ECO:0000256" key="1">
    <source>
        <dbReference type="ARBA" id="ARBA00008779"/>
    </source>
</evidence>
<evidence type="ECO:0000313" key="2">
    <source>
        <dbReference type="EMBL" id="CAC5399451.1"/>
    </source>
</evidence>
<evidence type="ECO:0000313" key="3">
    <source>
        <dbReference type="Proteomes" id="UP000507470"/>
    </source>
</evidence>
<dbReference type="InterPro" id="IPR050738">
    <property type="entry name" value="Sulfatase"/>
</dbReference>
<accession>A0A6J8CUX1</accession>
<organism evidence="2 3">
    <name type="scientific">Mytilus coruscus</name>
    <name type="common">Sea mussel</name>
    <dbReference type="NCBI Taxonomy" id="42192"/>
    <lineage>
        <taxon>Eukaryota</taxon>
        <taxon>Metazoa</taxon>
        <taxon>Spiralia</taxon>
        <taxon>Lophotrochozoa</taxon>
        <taxon>Mollusca</taxon>
        <taxon>Bivalvia</taxon>
        <taxon>Autobranchia</taxon>
        <taxon>Pteriomorphia</taxon>
        <taxon>Mytilida</taxon>
        <taxon>Mytiloidea</taxon>
        <taxon>Mytilidae</taxon>
        <taxon>Mytilinae</taxon>
        <taxon>Mytilus</taxon>
    </lineage>
</organism>
<dbReference type="EC" id="3.1.6.4" evidence="2"/>